<accession>A0A7U4M2S1</accession>
<dbReference type="GO" id="GO:0005283">
    <property type="term" value="F:amino acid:sodium symporter activity"/>
    <property type="evidence" value="ECO:0007669"/>
    <property type="project" value="InterPro"/>
</dbReference>
<keyword evidence="4 8" id="KW-1003">Cell membrane</keyword>
<dbReference type="EMBL" id="CP011308">
    <property type="protein sequence ID" value="AKF25816.1"/>
    <property type="molecule type" value="Genomic_DNA"/>
</dbReference>
<evidence type="ECO:0000256" key="1">
    <source>
        <dbReference type="ARBA" id="ARBA00004651"/>
    </source>
</evidence>
<feature type="transmembrane region" description="Helical" evidence="8">
    <location>
        <begin position="210"/>
        <end position="231"/>
    </location>
</feature>
<evidence type="ECO:0000256" key="5">
    <source>
        <dbReference type="ARBA" id="ARBA00022692"/>
    </source>
</evidence>
<proteinExistence type="inferred from homology"/>
<feature type="transmembrane region" description="Helical" evidence="8">
    <location>
        <begin position="243"/>
        <end position="263"/>
    </location>
</feature>
<gene>
    <name evidence="9" type="ORF">YH65_10765</name>
</gene>
<keyword evidence="5 8" id="KW-0812">Transmembrane</keyword>
<dbReference type="PRINTS" id="PR00175">
    <property type="entry name" value="NAALASMPORT"/>
</dbReference>
<keyword evidence="6 8" id="KW-1133">Transmembrane helix</keyword>
<keyword evidence="3 8" id="KW-0813">Transport</keyword>
<evidence type="ECO:0000256" key="7">
    <source>
        <dbReference type="ARBA" id="ARBA00023136"/>
    </source>
</evidence>
<dbReference type="Pfam" id="PF01235">
    <property type="entry name" value="Na_Ala_symp"/>
    <property type="match status" value="1"/>
</dbReference>
<feature type="transmembrane region" description="Helical" evidence="8">
    <location>
        <begin position="420"/>
        <end position="441"/>
    </location>
</feature>
<evidence type="ECO:0000313" key="9">
    <source>
        <dbReference type="EMBL" id="AKF25816.1"/>
    </source>
</evidence>
<name>A0A7U4M2S1_9BACT</name>
<sequence length="490" mass="52581">MTVWGELFMDSIFDQINSILASVFFFDIFFGQVEGTSMPFIVAWLVVGGVFLTFRFGFINVRMFSHAFKIITGQYRTADDVGEITPFQSLTTALSATVGLGNIAGVAIAIAVGGPGATFWMILAGFFGMTLKFTEVTLAQIYREKRPDGRIMGGAMQYLSKGLASKGHAKLGKVLAVLFAILAIGGSLGAGNAFQTSQAMGVLTDRVPFFASYPIVFGLIMAAIVGFVIIGGIKRIASTAEKIVPLMVLIYLAASLWILVANASAVPTAIVTIFHEAFTPTAAVGGMIGVLVQGFKRAAFSSEAGIGSAAIVHSTASVKYPVRQGMVALYEPFIDTIVICTMTALVIVTTGVYDPSGEFANLVAAKQGAALTAAAYGTVISWFPVILSFSIILFAFSTMISWSYYGERSWTYLFGEKYTLVYKLIFIAFTVMASVTSASAMLEFSDLLILTMSLPNIIGLYILQGEVKANLNAYLAKWKNGELDREAIRK</sequence>
<evidence type="ECO:0000256" key="3">
    <source>
        <dbReference type="ARBA" id="ARBA00022448"/>
    </source>
</evidence>
<keyword evidence="8" id="KW-0769">Symport</keyword>
<dbReference type="PANTHER" id="PTHR30330:SF3">
    <property type="entry name" value="TRANSCRIPTIONAL REGULATOR, LRP FAMILY"/>
    <property type="match status" value="1"/>
</dbReference>
<feature type="transmembrane region" description="Helical" evidence="8">
    <location>
        <begin position="37"/>
        <end position="58"/>
    </location>
</feature>
<evidence type="ECO:0000256" key="2">
    <source>
        <dbReference type="ARBA" id="ARBA00009261"/>
    </source>
</evidence>
<comment type="similarity">
    <text evidence="2 8">Belongs to the alanine or glycine:cation symporter (AGCS) (TC 2.A.25) family.</text>
</comment>
<reference evidence="9 10" key="1">
    <citation type="submission" date="2015-04" db="EMBL/GenBank/DDBJ databases">
        <title>Complete genome sequence of Sulfurovum lithotrophicum ATCC BAA-797T.</title>
        <authorList>
            <person name="Ahn J."/>
            <person name="Park G."/>
            <person name="Jeon W."/>
            <person name="Jang Y."/>
            <person name="Jang M."/>
            <person name="Lee H."/>
            <person name="Lee H."/>
        </authorList>
    </citation>
    <scope>NUCLEOTIDE SEQUENCE [LARGE SCALE GENOMIC DNA]</scope>
    <source>
        <strain evidence="10">ATCC BAA-797 / 42BKT</strain>
    </source>
</reference>
<evidence type="ECO:0000256" key="4">
    <source>
        <dbReference type="ARBA" id="ARBA00022475"/>
    </source>
</evidence>
<keyword evidence="7 8" id="KW-0472">Membrane</keyword>
<dbReference type="KEGG" id="slh:YH65_10765"/>
<feature type="transmembrane region" description="Helical" evidence="8">
    <location>
        <begin position="171"/>
        <end position="190"/>
    </location>
</feature>
<feature type="transmembrane region" description="Helical" evidence="8">
    <location>
        <begin position="333"/>
        <end position="353"/>
    </location>
</feature>
<dbReference type="InterPro" id="IPR001463">
    <property type="entry name" value="Na/Ala_symport"/>
</dbReference>
<comment type="subcellular location">
    <subcellularLocation>
        <location evidence="1 8">Cell membrane</location>
        <topology evidence="1 8">Multi-pass membrane protein</topology>
    </subcellularLocation>
</comment>
<dbReference type="Proteomes" id="UP000034444">
    <property type="component" value="Chromosome"/>
</dbReference>
<feature type="transmembrane region" description="Helical" evidence="8">
    <location>
        <begin position="373"/>
        <end position="399"/>
    </location>
</feature>
<dbReference type="NCBIfam" id="TIGR00835">
    <property type="entry name" value="agcS"/>
    <property type="match status" value="1"/>
</dbReference>
<evidence type="ECO:0000313" key="10">
    <source>
        <dbReference type="Proteomes" id="UP000034444"/>
    </source>
</evidence>
<keyword evidence="10" id="KW-1185">Reference proteome</keyword>
<protein>
    <submittedName>
        <fullName evidence="9">Alanine glycine permease</fullName>
    </submittedName>
</protein>
<reference evidence="10" key="2">
    <citation type="journal article" date="2017" name="Stand. Genomic Sci.">
        <title>Complete genome sequence of the sulfur-oxidizing chemolithoautotrophic Sulfurovum lithotrophicum 42BKTT.</title>
        <authorList>
            <person name="Jeon W."/>
            <person name="Priscilla L."/>
            <person name="Park G."/>
            <person name="Lee H."/>
            <person name="Lee N."/>
            <person name="Lee D."/>
            <person name="Kwon H."/>
            <person name="Ahn I."/>
            <person name="Lee C."/>
            <person name="Lee H."/>
            <person name="Ahn J."/>
        </authorList>
    </citation>
    <scope>NUCLEOTIDE SEQUENCE [LARGE SCALE GENOMIC DNA]</scope>
    <source>
        <strain evidence="10">ATCC BAA-797 / 42BKT</strain>
    </source>
</reference>
<dbReference type="GO" id="GO:0005886">
    <property type="term" value="C:plasma membrane"/>
    <property type="evidence" value="ECO:0007669"/>
    <property type="project" value="UniProtKB-SubCell"/>
</dbReference>
<feature type="transmembrane region" description="Helical" evidence="8">
    <location>
        <begin position="12"/>
        <end position="31"/>
    </location>
</feature>
<dbReference type="AlphaFoldDB" id="A0A7U4M2S1"/>
<organism evidence="9 10">
    <name type="scientific">Sulfurovum lithotrophicum</name>
    <dbReference type="NCBI Taxonomy" id="206403"/>
    <lineage>
        <taxon>Bacteria</taxon>
        <taxon>Pseudomonadati</taxon>
        <taxon>Campylobacterota</taxon>
        <taxon>Epsilonproteobacteria</taxon>
        <taxon>Campylobacterales</taxon>
        <taxon>Sulfurovaceae</taxon>
        <taxon>Sulfurovum</taxon>
    </lineage>
</organism>
<evidence type="ECO:0000256" key="6">
    <source>
        <dbReference type="ARBA" id="ARBA00022989"/>
    </source>
</evidence>
<dbReference type="Gene3D" id="1.20.1740.10">
    <property type="entry name" value="Amino acid/polyamine transporter I"/>
    <property type="match status" value="1"/>
</dbReference>
<dbReference type="PANTHER" id="PTHR30330">
    <property type="entry name" value="AGSS FAMILY TRANSPORTER, SODIUM-ALANINE"/>
    <property type="match status" value="1"/>
</dbReference>
<evidence type="ECO:0000256" key="8">
    <source>
        <dbReference type="RuleBase" id="RU363064"/>
    </source>
</evidence>
<feature type="transmembrane region" description="Helical" evidence="8">
    <location>
        <begin position="269"/>
        <end position="292"/>
    </location>
</feature>